<protein>
    <submittedName>
        <fullName evidence="6">LysR substrate-binding domain-containing protein</fullName>
    </submittedName>
</protein>
<dbReference type="RefSeq" id="WP_238747835.1">
    <property type="nucleotide sequence ID" value="NZ_JAKOOW010000026.1"/>
</dbReference>
<dbReference type="InterPro" id="IPR036390">
    <property type="entry name" value="WH_DNA-bd_sf"/>
</dbReference>
<comment type="caution">
    <text evidence="6">The sequence shown here is derived from an EMBL/GenBank/DDBJ whole genome shotgun (WGS) entry which is preliminary data.</text>
</comment>
<evidence type="ECO:0000313" key="6">
    <source>
        <dbReference type="EMBL" id="MCG6504397.1"/>
    </source>
</evidence>
<reference evidence="6 7" key="1">
    <citation type="submission" date="2022-02" db="EMBL/GenBank/DDBJ databases">
        <title>Genome sequence data of Kingella unionensis sp. nov. strain CICC 24913 (CCUG 75125).</title>
        <authorList>
            <person name="Xiao M."/>
        </authorList>
    </citation>
    <scope>NUCLEOTIDE SEQUENCE [LARGE SCALE GENOMIC DNA]</scope>
    <source>
        <strain evidence="6 7">CICC 24913</strain>
    </source>
</reference>
<dbReference type="Pfam" id="PF03466">
    <property type="entry name" value="LysR_substrate"/>
    <property type="match status" value="1"/>
</dbReference>
<keyword evidence="4" id="KW-0804">Transcription</keyword>
<feature type="domain" description="HTH lysR-type" evidence="5">
    <location>
        <begin position="6"/>
        <end position="63"/>
    </location>
</feature>
<evidence type="ECO:0000256" key="4">
    <source>
        <dbReference type="ARBA" id="ARBA00023163"/>
    </source>
</evidence>
<dbReference type="Pfam" id="PF00126">
    <property type="entry name" value="HTH_1"/>
    <property type="match status" value="1"/>
</dbReference>
<dbReference type="InterPro" id="IPR000847">
    <property type="entry name" value="LysR_HTH_N"/>
</dbReference>
<organism evidence="6 7">
    <name type="scientific">Kingella pumchi</name>
    <dbReference type="NCBI Taxonomy" id="2779506"/>
    <lineage>
        <taxon>Bacteria</taxon>
        <taxon>Pseudomonadati</taxon>
        <taxon>Pseudomonadota</taxon>
        <taxon>Betaproteobacteria</taxon>
        <taxon>Neisseriales</taxon>
        <taxon>Neisseriaceae</taxon>
        <taxon>Kingella</taxon>
    </lineage>
</organism>
<sequence length="298" mass="31314">MNRIPFSLGALHAFEAAARLGSFKAAAAELALSPTAVSHRIRTLEAQLGKPLFERRTRAVVLTADGRLLAEAVSGSFAAIAEAAARIRRPERSRVILALTPEFARQWLVPRLAGFQAACPDTDLHIRAGYRAADLAAGEADLAVRYGGGAAPGIEAVPLFDESFTAAAAPALAAKLPAKPQNWPLLHLDWHKPQGAADWTAWAQAAGVPPHTMQGGTRYSDAGHLIQAALAGQGVALLGRSLLAEEFRLGLLQSVSDIILPGQPYYLCRAAHSLPLPAVRAAADWLSAQSAANGIQAA</sequence>
<evidence type="ECO:0000259" key="5">
    <source>
        <dbReference type="PROSITE" id="PS50931"/>
    </source>
</evidence>
<evidence type="ECO:0000256" key="1">
    <source>
        <dbReference type="ARBA" id="ARBA00009437"/>
    </source>
</evidence>
<dbReference type="SUPFAM" id="SSF46785">
    <property type="entry name" value="Winged helix' DNA-binding domain"/>
    <property type="match status" value="1"/>
</dbReference>
<comment type="similarity">
    <text evidence="1">Belongs to the LysR transcriptional regulatory family.</text>
</comment>
<accession>A0ABS9NPA7</accession>
<dbReference type="InterPro" id="IPR058163">
    <property type="entry name" value="LysR-type_TF_proteobact-type"/>
</dbReference>
<name>A0ABS9NPA7_9NEIS</name>
<dbReference type="PANTHER" id="PTHR30537">
    <property type="entry name" value="HTH-TYPE TRANSCRIPTIONAL REGULATOR"/>
    <property type="match status" value="1"/>
</dbReference>
<dbReference type="PRINTS" id="PR00039">
    <property type="entry name" value="HTHLYSR"/>
</dbReference>
<dbReference type="Gene3D" id="1.10.10.10">
    <property type="entry name" value="Winged helix-like DNA-binding domain superfamily/Winged helix DNA-binding domain"/>
    <property type="match status" value="1"/>
</dbReference>
<evidence type="ECO:0000256" key="3">
    <source>
        <dbReference type="ARBA" id="ARBA00023125"/>
    </source>
</evidence>
<proteinExistence type="inferred from homology"/>
<dbReference type="InterPro" id="IPR036388">
    <property type="entry name" value="WH-like_DNA-bd_sf"/>
</dbReference>
<dbReference type="InterPro" id="IPR005119">
    <property type="entry name" value="LysR_subst-bd"/>
</dbReference>
<keyword evidence="7" id="KW-1185">Reference proteome</keyword>
<dbReference type="PANTHER" id="PTHR30537:SF79">
    <property type="entry name" value="TRANSCRIPTIONAL REGULATOR-RELATED"/>
    <property type="match status" value="1"/>
</dbReference>
<keyword evidence="3" id="KW-0238">DNA-binding</keyword>
<keyword evidence="2" id="KW-0805">Transcription regulation</keyword>
<dbReference type="Proteomes" id="UP001298424">
    <property type="component" value="Unassembled WGS sequence"/>
</dbReference>
<evidence type="ECO:0000256" key="2">
    <source>
        <dbReference type="ARBA" id="ARBA00023015"/>
    </source>
</evidence>
<gene>
    <name evidence="6" type="ORF">MB824_07795</name>
</gene>
<dbReference type="SUPFAM" id="SSF53850">
    <property type="entry name" value="Periplasmic binding protein-like II"/>
    <property type="match status" value="1"/>
</dbReference>
<dbReference type="PROSITE" id="PS50931">
    <property type="entry name" value="HTH_LYSR"/>
    <property type="match status" value="1"/>
</dbReference>
<dbReference type="EMBL" id="JAKOOW010000026">
    <property type="protein sequence ID" value="MCG6504397.1"/>
    <property type="molecule type" value="Genomic_DNA"/>
</dbReference>
<dbReference type="Gene3D" id="3.40.190.10">
    <property type="entry name" value="Periplasmic binding protein-like II"/>
    <property type="match status" value="2"/>
</dbReference>
<evidence type="ECO:0000313" key="7">
    <source>
        <dbReference type="Proteomes" id="UP001298424"/>
    </source>
</evidence>